<reference evidence="2 3" key="1">
    <citation type="submission" date="2019-08" db="EMBL/GenBank/DDBJ databases">
        <authorList>
            <person name="Alioto T."/>
            <person name="Alioto T."/>
            <person name="Gomez Garrido J."/>
        </authorList>
    </citation>
    <scope>NUCLEOTIDE SEQUENCE [LARGE SCALE GENOMIC DNA]</scope>
</reference>
<dbReference type="AlphaFoldDB" id="A0A5E4M0D5"/>
<proteinExistence type="predicted"/>
<keyword evidence="1" id="KW-0175">Coiled coil</keyword>
<keyword evidence="3" id="KW-1185">Reference proteome</keyword>
<sequence length="271" mass="30543">MADDVGSIAAMRVALQTLSDRCEKLQSRLDIVEKENVTIKGRCTCQAIDNQSVQVNLQELSCKKQQLVEYLRIVTDENCTLWTKLSSLDKPAVHLNDKIKPKNSIAIIDNYLKYNDADLKINSNCIMDTDDNLVSLQYSSDDESWPMLLSELNAYKEKLTFAKHLLANQNDLIINITSKFNLLVEEVKLVKPTVECRDAETLTISTSDSNQPCICGIRAKPDNHSICPLCKLYIVEDEEGDGMFDKLVEHVSSHFPSEEPETIIDSLSGHY</sequence>
<dbReference type="OrthoDB" id="6105729at2759"/>
<gene>
    <name evidence="2" type="ORF">CINCED_3A022961</name>
</gene>
<dbReference type="EMBL" id="CABPRJ010000008">
    <property type="protein sequence ID" value="VVC24990.1"/>
    <property type="molecule type" value="Genomic_DNA"/>
</dbReference>
<protein>
    <submittedName>
        <fullName evidence="2">Uncharacterized protein</fullName>
    </submittedName>
</protein>
<organism evidence="2 3">
    <name type="scientific">Cinara cedri</name>
    <dbReference type="NCBI Taxonomy" id="506608"/>
    <lineage>
        <taxon>Eukaryota</taxon>
        <taxon>Metazoa</taxon>
        <taxon>Ecdysozoa</taxon>
        <taxon>Arthropoda</taxon>
        <taxon>Hexapoda</taxon>
        <taxon>Insecta</taxon>
        <taxon>Pterygota</taxon>
        <taxon>Neoptera</taxon>
        <taxon>Paraneoptera</taxon>
        <taxon>Hemiptera</taxon>
        <taxon>Sternorrhyncha</taxon>
        <taxon>Aphidomorpha</taxon>
        <taxon>Aphidoidea</taxon>
        <taxon>Aphididae</taxon>
        <taxon>Lachninae</taxon>
        <taxon>Cinara</taxon>
    </lineage>
</organism>
<feature type="coiled-coil region" evidence="1">
    <location>
        <begin position="8"/>
        <end position="35"/>
    </location>
</feature>
<dbReference type="Proteomes" id="UP000325440">
    <property type="component" value="Unassembled WGS sequence"/>
</dbReference>
<accession>A0A5E4M0D5</accession>
<evidence type="ECO:0000313" key="2">
    <source>
        <dbReference type="EMBL" id="VVC24990.1"/>
    </source>
</evidence>
<evidence type="ECO:0000313" key="3">
    <source>
        <dbReference type="Proteomes" id="UP000325440"/>
    </source>
</evidence>
<name>A0A5E4M0D5_9HEMI</name>
<evidence type="ECO:0000256" key="1">
    <source>
        <dbReference type="SAM" id="Coils"/>
    </source>
</evidence>